<dbReference type="EMBL" id="FOVD01000002">
    <property type="protein sequence ID" value="SFN29329.1"/>
    <property type="molecule type" value="Genomic_DNA"/>
</dbReference>
<accession>A0A1I4XVQ3</accession>
<proteinExistence type="predicted"/>
<gene>
    <name evidence="1" type="ORF">SAMN05421594_2121</name>
</gene>
<evidence type="ECO:0000313" key="1">
    <source>
        <dbReference type="EMBL" id="SFN29329.1"/>
    </source>
</evidence>
<evidence type="ECO:0000313" key="2">
    <source>
        <dbReference type="Proteomes" id="UP000198769"/>
    </source>
</evidence>
<name>A0A1I4XVQ3_CHROL</name>
<reference evidence="2" key="1">
    <citation type="submission" date="2016-10" db="EMBL/GenBank/DDBJ databases">
        <authorList>
            <person name="Varghese N."/>
            <person name="Submissions S."/>
        </authorList>
    </citation>
    <scope>NUCLEOTIDE SEQUENCE [LARGE SCALE GENOMIC DNA]</scope>
    <source>
        <strain evidence="2">DSM 25575</strain>
    </source>
</reference>
<dbReference type="RefSeq" id="WP_139222021.1">
    <property type="nucleotide sequence ID" value="NZ_FOVD01000002.1"/>
</dbReference>
<sequence>MTKDFLKTKNLTRSALKEIIGGVRPPIVNCFTLCGPGGGVISNTPGVGDACSPDRKVCCICY</sequence>
<dbReference type="AlphaFoldDB" id="A0A1I4XVQ3"/>
<protein>
    <submittedName>
        <fullName evidence="1">Uncharacterized protein</fullName>
    </submittedName>
</protein>
<organism evidence="1 2">
    <name type="scientific">Chryseobacterium oleae</name>
    <dbReference type="NCBI Taxonomy" id="491207"/>
    <lineage>
        <taxon>Bacteria</taxon>
        <taxon>Pseudomonadati</taxon>
        <taxon>Bacteroidota</taxon>
        <taxon>Flavobacteriia</taxon>
        <taxon>Flavobacteriales</taxon>
        <taxon>Weeksellaceae</taxon>
        <taxon>Chryseobacterium group</taxon>
        <taxon>Chryseobacterium</taxon>
    </lineage>
</organism>
<dbReference type="OrthoDB" id="1269077at2"/>
<keyword evidence="2" id="KW-1185">Reference proteome</keyword>
<dbReference type="Proteomes" id="UP000198769">
    <property type="component" value="Unassembled WGS sequence"/>
</dbReference>